<organism evidence="12 13">
    <name type="scientific">Actinomadura rubteroloni</name>
    <dbReference type="NCBI Taxonomy" id="1926885"/>
    <lineage>
        <taxon>Bacteria</taxon>
        <taxon>Bacillati</taxon>
        <taxon>Actinomycetota</taxon>
        <taxon>Actinomycetes</taxon>
        <taxon>Streptosporangiales</taxon>
        <taxon>Thermomonosporaceae</taxon>
        <taxon>Actinomadura</taxon>
    </lineage>
</organism>
<feature type="transmembrane region" description="Helical" evidence="9">
    <location>
        <begin position="93"/>
        <end position="112"/>
    </location>
</feature>
<keyword evidence="4 12" id="KW-0808">Transferase</keyword>
<sequence length="398" mass="41693">MSVVGVAEPSGLLRLKAALRARPLTADALLAGAVLALTLVRPIAMPREAGGLTAHGVLLGTVICAALVVRRVWPVLTLVVTTSGMACYLANGGLKSPLMITTMIALYTIALYRGRKAGVVAAAAVSAVLAGTSAVFGNPWWLGPEIVALLAQSALAAALGDAVRHGRAYVAAIKERARRAEETREQEARRRVIDERLRIARELHDVLAHHVSLINVQAGVAAHVLENDPAQARESLAHIRRAARASLDEVRATIGLLRQPDAEAPDAPEEPSPGLARLPDLVASFTAAGMVVDQSVTGVPADLPSAVDLSAFRIVQEALTNVGKHAARPYADLRLDYRTDELRVTVTSPSSPGEPGEAGHGMVGMRERAHALGGTFTAGRADGRFRVAATLPHGGSGR</sequence>
<evidence type="ECO:0000256" key="1">
    <source>
        <dbReference type="ARBA" id="ARBA00000085"/>
    </source>
</evidence>
<keyword evidence="7" id="KW-0067">ATP-binding</keyword>
<dbReference type="Gene3D" id="3.30.565.10">
    <property type="entry name" value="Histidine kinase-like ATPase, C-terminal domain"/>
    <property type="match status" value="1"/>
</dbReference>
<evidence type="ECO:0000256" key="7">
    <source>
        <dbReference type="ARBA" id="ARBA00022840"/>
    </source>
</evidence>
<keyword evidence="5" id="KW-0547">Nucleotide-binding</keyword>
<feature type="domain" description="DUF7134" evidence="11">
    <location>
        <begin position="16"/>
        <end position="165"/>
    </location>
</feature>
<dbReference type="InterPro" id="IPR011712">
    <property type="entry name" value="Sig_transdc_His_kin_sub3_dim/P"/>
</dbReference>
<keyword evidence="8" id="KW-0902">Two-component regulatory system</keyword>
<dbReference type="PANTHER" id="PTHR24421:SF10">
    <property type="entry name" value="NITRATE_NITRITE SENSOR PROTEIN NARQ"/>
    <property type="match status" value="1"/>
</dbReference>
<name>A0A2P4UIL5_9ACTN</name>
<proteinExistence type="predicted"/>
<evidence type="ECO:0000313" key="13">
    <source>
        <dbReference type="Proteomes" id="UP000242367"/>
    </source>
</evidence>
<dbReference type="PANTHER" id="PTHR24421">
    <property type="entry name" value="NITRATE/NITRITE SENSOR PROTEIN NARX-RELATED"/>
    <property type="match status" value="1"/>
</dbReference>
<dbReference type="GO" id="GO:0016020">
    <property type="term" value="C:membrane"/>
    <property type="evidence" value="ECO:0007669"/>
    <property type="project" value="InterPro"/>
</dbReference>
<accession>A0A2P4UIL5</accession>
<evidence type="ECO:0000256" key="4">
    <source>
        <dbReference type="ARBA" id="ARBA00022679"/>
    </source>
</evidence>
<evidence type="ECO:0000256" key="5">
    <source>
        <dbReference type="ARBA" id="ARBA00022741"/>
    </source>
</evidence>
<keyword evidence="9" id="KW-1133">Transmembrane helix</keyword>
<dbReference type="GO" id="GO:0005524">
    <property type="term" value="F:ATP binding"/>
    <property type="evidence" value="ECO:0007669"/>
    <property type="project" value="UniProtKB-KW"/>
</dbReference>
<dbReference type="EC" id="2.7.13.3" evidence="2"/>
<dbReference type="Proteomes" id="UP000242367">
    <property type="component" value="Unassembled WGS sequence"/>
</dbReference>
<evidence type="ECO:0000256" key="6">
    <source>
        <dbReference type="ARBA" id="ARBA00022777"/>
    </source>
</evidence>
<keyword evidence="9" id="KW-0472">Membrane</keyword>
<feature type="domain" description="Signal transduction histidine kinase subgroup 3 dimerisation and phosphoacceptor" evidence="10">
    <location>
        <begin position="195"/>
        <end position="261"/>
    </location>
</feature>
<evidence type="ECO:0000256" key="8">
    <source>
        <dbReference type="ARBA" id="ARBA00023012"/>
    </source>
</evidence>
<feature type="transmembrane region" description="Helical" evidence="9">
    <location>
        <begin position="119"/>
        <end position="142"/>
    </location>
</feature>
<evidence type="ECO:0000256" key="3">
    <source>
        <dbReference type="ARBA" id="ARBA00022553"/>
    </source>
</evidence>
<dbReference type="InterPro" id="IPR036890">
    <property type="entry name" value="HATPase_C_sf"/>
</dbReference>
<keyword evidence="6 12" id="KW-0418">Kinase</keyword>
<dbReference type="AlphaFoldDB" id="A0A2P4UIL5"/>
<keyword evidence="3" id="KW-0597">Phosphoprotein</keyword>
<evidence type="ECO:0000259" key="10">
    <source>
        <dbReference type="Pfam" id="PF07730"/>
    </source>
</evidence>
<dbReference type="InterPro" id="IPR055558">
    <property type="entry name" value="DUF7134"/>
</dbReference>
<dbReference type="Pfam" id="PF07730">
    <property type="entry name" value="HisKA_3"/>
    <property type="match status" value="1"/>
</dbReference>
<protein>
    <recommendedName>
        <fullName evidence="2">histidine kinase</fullName>
        <ecNumber evidence="2">2.7.13.3</ecNumber>
    </recommendedName>
</protein>
<reference evidence="12 13" key="1">
    <citation type="journal article" date="2017" name="Chemistry">
        <title>Isolation, Biosynthesis and Chemical Modifications of Rubterolones A-F: Rare Tropolone Alkaloids from Actinomadura sp. 5-2.</title>
        <authorList>
            <person name="Guo H."/>
            <person name="Benndorf R."/>
            <person name="Leichnitz D."/>
            <person name="Klassen J.L."/>
            <person name="Vollmers J."/>
            <person name="Gorls H."/>
            <person name="Steinacker M."/>
            <person name="Weigel C."/>
            <person name="Dahse H.M."/>
            <person name="Kaster A.K."/>
            <person name="de Beer Z.W."/>
            <person name="Poulsen M."/>
            <person name="Beemelmanns C."/>
        </authorList>
    </citation>
    <scope>NUCLEOTIDE SEQUENCE [LARGE SCALE GENOMIC DNA]</scope>
    <source>
        <strain evidence="12 13">5-2</strain>
    </source>
</reference>
<dbReference type="Gene3D" id="1.20.5.1930">
    <property type="match status" value="1"/>
</dbReference>
<dbReference type="InterPro" id="IPR050482">
    <property type="entry name" value="Sensor_HK_TwoCompSys"/>
</dbReference>
<evidence type="ECO:0000256" key="2">
    <source>
        <dbReference type="ARBA" id="ARBA00012438"/>
    </source>
</evidence>
<gene>
    <name evidence="12" type="primary">desK_9</name>
    <name evidence="12" type="ORF">BTM25_35330</name>
</gene>
<dbReference type="GO" id="GO:0000155">
    <property type="term" value="F:phosphorelay sensor kinase activity"/>
    <property type="evidence" value="ECO:0007669"/>
    <property type="project" value="InterPro"/>
</dbReference>
<comment type="caution">
    <text evidence="12">The sequence shown here is derived from an EMBL/GenBank/DDBJ whole genome shotgun (WGS) entry which is preliminary data.</text>
</comment>
<evidence type="ECO:0000259" key="11">
    <source>
        <dbReference type="Pfam" id="PF23539"/>
    </source>
</evidence>
<dbReference type="RefSeq" id="WP_103563969.1">
    <property type="nucleotide sequence ID" value="NZ_MTBP01000002.1"/>
</dbReference>
<keyword evidence="13" id="KW-1185">Reference proteome</keyword>
<feature type="transmembrane region" description="Helical" evidence="9">
    <location>
        <begin position="20"/>
        <end position="40"/>
    </location>
</feature>
<comment type="catalytic activity">
    <reaction evidence="1">
        <text>ATP + protein L-histidine = ADP + protein N-phospho-L-histidine.</text>
        <dbReference type="EC" id="2.7.13.3"/>
    </reaction>
</comment>
<feature type="transmembrane region" description="Helical" evidence="9">
    <location>
        <begin position="52"/>
        <end position="73"/>
    </location>
</feature>
<dbReference type="Pfam" id="PF23539">
    <property type="entry name" value="DUF7134"/>
    <property type="match status" value="1"/>
</dbReference>
<dbReference type="SUPFAM" id="SSF55874">
    <property type="entry name" value="ATPase domain of HSP90 chaperone/DNA topoisomerase II/histidine kinase"/>
    <property type="match status" value="1"/>
</dbReference>
<keyword evidence="9" id="KW-0812">Transmembrane</keyword>
<evidence type="ECO:0000313" key="12">
    <source>
        <dbReference type="EMBL" id="POM24895.1"/>
    </source>
</evidence>
<evidence type="ECO:0000256" key="9">
    <source>
        <dbReference type="SAM" id="Phobius"/>
    </source>
</evidence>
<dbReference type="GO" id="GO:0046983">
    <property type="term" value="F:protein dimerization activity"/>
    <property type="evidence" value="ECO:0007669"/>
    <property type="project" value="InterPro"/>
</dbReference>
<dbReference type="CDD" id="cd16917">
    <property type="entry name" value="HATPase_UhpB-NarQ-NarX-like"/>
    <property type="match status" value="1"/>
</dbReference>
<dbReference type="EMBL" id="MTBP01000002">
    <property type="protein sequence ID" value="POM24895.1"/>
    <property type="molecule type" value="Genomic_DNA"/>
</dbReference>